<comment type="caution">
    <text evidence="1">The sequence shown here is derived from an EMBL/GenBank/DDBJ whole genome shotgun (WGS) entry which is preliminary data.</text>
</comment>
<dbReference type="PANTHER" id="PTHR35894">
    <property type="entry name" value="GENERAL SECRETION PATHWAY PROTEIN A-RELATED"/>
    <property type="match status" value="1"/>
</dbReference>
<evidence type="ECO:0000313" key="1">
    <source>
        <dbReference type="EMBL" id="EQD62044.1"/>
    </source>
</evidence>
<accession>T1C9C0</accession>
<sequence length="77" mass="8420">MTQEETKSYTVHHLKLAGRTDALFSDEALGLIHQVSRGLPRAVNNLARQALIATFANKSAIVDEKSARQAISEVDSE</sequence>
<reference evidence="1" key="1">
    <citation type="submission" date="2013-08" db="EMBL/GenBank/DDBJ databases">
        <authorList>
            <person name="Mendez C."/>
            <person name="Richter M."/>
            <person name="Ferrer M."/>
            <person name="Sanchez J."/>
        </authorList>
    </citation>
    <scope>NUCLEOTIDE SEQUENCE</scope>
</reference>
<dbReference type="InterPro" id="IPR027417">
    <property type="entry name" value="P-loop_NTPase"/>
</dbReference>
<gene>
    <name evidence="1" type="ORF">B1A_09500</name>
</gene>
<name>T1C9C0_9ZZZZ</name>
<dbReference type="InterPro" id="IPR052026">
    <property type="entry name" value="ExeA_AAA_ATPase_DNA-bind"/>
</dbReference>
<dbReference type="PANTHER" id="PTHR35894:SF1">
    <property type="entry name" value="PHOSPHORIBULOKINASE _ URIDINE KINASE FAMILY"/>
    <property type="match status" value="1"/>
</dbReference>
<organism evidence="1">
    <name type="scientific">mine drainage metagenome</name>
    <dbReference type="NCBI Taxonomy" id="410659"/>
    <lineage>
        <taxon>unclassified sequences</taxon>
        <taxon>metagenomes</taxon>
        <taxon>ecological metagenomes</taxon>
    </lineage>
</organism>
<dbReference type="SUPFAM" id="SSF52540">
    <property type="entry name" value="P-loop containing nucleoside triphosphate hydrolases"/>
    <property type="match status" value="1"/>
</dbReference>
<proteinExistence type="predicted"/>
<protein>
    <submittedName>
        <fullName evidence="1">General secretion pathway protein-related protein</fullName>
    </submittedName>
</protein>
<dbReference type="AlphaFoldDB" id="T1C9C0"/>
<dbReference type="EMBL" id="AUZX01006778">
    <property type="protein sequence ID" value="EQD62044.1"/>
    <property type="molecule type" value="Genomic_DNA"/>
</dbReference>
<reference evidence="1" key="2">
    <citation type="journal article" date="2014" name="ISME J.">
        <title>Microbial stratification in low pH oxic and suboxic macroscopic growths along an acid mine drainage.</title>
        <authorList>
            <person name="Mendez-Garcia C."/>
            <person name="Mesa V."/>
            <person name="Sprenger R.R."/>
            <person name="Richter M."/>
            <person name="Diez M.S."/>
            <person name="Solano J."/>
            <person name="Bargiela R."/>
            <person name="Golyshina O.V."/>
            <person name="Manteca A."/>
            <person name="Ramos J.L."/>
            <person name="Gallego J.R."/>
            <person name="Llorente I."/>
            <person name="Martins Dos Santos V.A."/>
            <person name="Jensen O.N."/>
            <person name="Pelaez A.I."/>
            <person name="Sanchez J."/>
            <person name="Ferrer M."/>
        </authorList>
    </citation>
    <scope>NUCLEOTIDE SEQUENCE</scope>
</reference>